<evidence type="ECO:0000259" key="11">
    <source>
        <dbReference type="PROSITE" id="PS51645"/>
    </source>
</evidence>
<dbReference type="GO" id="GO:0071949">
    <property type="term" value="F:FAD binding"/>
    <property type="evidence" value="ECO:0007669"/>
    <property type="project" value="TreeGrafter"/>
</dbReference>
<dbReference type="InterPro" id="IPR005101">
    <property type="entry name" value="Cryptochr/Photolyase_FAD-bd"/>
</dbReference>
<keyword evidence="6 10" id="KW-0157">Chromophore</keyword>
<evidence type="ECO:0000256" key="2">
    <source>
        <dbReference type="ARBA" id="ARBA00013149"/>
    </source>
</evidence>
<evidence type="ECO:0000256" key="8">
    <source>
        <dbReference type="PIRSR" id="PIRSR602081-1"/>
    </source>
</evidence>
<feature type="site" description="Electron transfer via tryptophanyl radical" evidence="9">
    <location>
        <position position="379"/>
    </location>
</feature>
<dbReference type="Pfam" id="PF03441">
    <property type="entry name" value="FAD_binding_7"/>
    <property type="match status" value="1"/>
</dbReference>
<comment type="similarity">
    <text evidence="10">Belongs to the DNA photolyase family.</text>
</comment>
<dbReference type="GO" id="GO:0000719">
    <property type="term" value="P:photoreactive repair"/>
    <property type="evidence" value="ECO:0007669"/>
    <property type="project" value="UniProtKB-ARBA"/>
</dbReference>
<feature type="site" description="Electron transfer via tryptophanyl radical" evidence="9">
    <location>
        <position position="356"/>
    </location>
</feature>
<dbReference type="PROSITE" id="PS00691">
    <property type="entry name" value="DNA_PHOTOLYASES_1_2"/>
    <property type="match status" value="1"/>
</dbReference>
<feature type="binding site" evidence="8">
    <location>
        <position position="269"/>
    </location>
    <ligand>
        <name>FAD</name>
        <dbReference type="ChEBI" id="CHEBI:57692"/>
    </ligand>
</feature>
<dbReference type="PANTHER" id="PTHR11455:SF9">
    <property type="entry name" value="CRYPTOCHROME CIRCADIAN CLOCK 5 ISOFORM X1"/>
    <property type="match status" value="1"/>
</dbReference>
<protein>
    <recommendedName>
        <fullName evidence="3">Deoxyribodipyrimidine photo-lyase</fullName>
        <ecNumber evidence="2">4.1.99.3</ecNumber>
    </recommendedName>
</protein>
<dbReference type="Gene3D" id="3.40.50.620">
    <property type="entry name" value="HUPs"/>
    <property type="match status" value="1"/>
</dbReference>
<sequence>MSKKITIFWFRYDLRIMDNPGLFEAVHRGAVLPIYILDQEHFTIGEAAKWWLHHSLASLNKSLDFKLNFYEGNAFDILESLVKNNKDIDAIYWNRCYEPKSIEQDKKIKQYFDKEGLECKSFNASLLWEPWDIQKGSEGDYYKVFTHFYRNGCLKSNQPRNMVEKPKKLDLIGSNSKTLEELNLLPKIKWHRKLEGKYDIGEEGAQKALAQFLSHGLKGYKELRNYPAKPNTSRLSAHLHFGEISPHNLWHAAQTKGLINGHDADLDHFLSELGWREFSYYVLYHFPELSSKNYQAKFNKFPWSDDEEAFDKWKRGQTGYPIVDAGMRELWETGFMHNRVRMIVASFLVKNLLQEWRKGLKWFEECLLDSDMANNSFGWQWVAGCGFDAAPYFRIFNPVLQGEKFDPTGEYTRRFVPELANLPNEYLFKPWEASRSVLEGAGITLGVTYPHPIVDAKTSRDRALQAYRELSS</sequence>
<dbReference type="GO" id="GO:0003904">
    <property type="term" value="F:deoxyribodipyrimidine photo-lyase activity"/>
    <property type="evidence" value="ECO:0007669"/>
    <property type="project" value="UniProtKB-EC"/>
</dbReference>
<dbReference type="Gene3D" id="1.25.40.80">
    <property type="match status" value="1"/>
</dbReference>
<dbReference type="GO" id="GO:0003677">
    <property type="term" value="F:DNA binding"/>
    <property type="evidence" value="ECO:0007669"/>
    <property type="project" value="TreeGrafter"/>
</dbReference>
<dbReference type="InterPro" id="IPR002081">
    <property type="entry name" value="Cryptochrome/DNA_photolyase_1"/>
</dbReference>
<dbReference type="SUPFAM" id="SSF52425">
    <property type="entry name" value="Cryptochrome/photolyase, N-terminal domain"/>
    <property type="match status" value="1"/>
</dbReference>
<dbReference type="EMBL" id="CP027845">
    <property type="protein sequence ID" value="AVP87520.1"/>
    <property type="molecule type" value="Genomic_DNA"/>
</dbReference>
<dbReference type="InterPro" id="IPR036155">
    <property type="entry name" value="Crypto/Photolyase_N_sf"/>
</dbReference>
<dbReference type="InterPro" id="IPR036134">
    <property type="entry name" value="Crypto/Photolyase_FAD-like_sf"/>
</dbReference>
<evidence type="ECO:0000256" key="3">
    <source>
        <dbReference type="ARBA" id="ARBA00014046"/>
    </source>
</evidence>
<name>A0A2P1P8B4_9RICK</name>
<dbReference type="Pfam" id="PF00875">
    <property type="entry name" value="DNA_photolyase"/>
    <property type="match status" value="1"/>
</dbReference>
<keyword evidence="4 8" id="KW-0285">Flavoprotein</keyword>
<dbReference type="SUPFAM" id="SSF48173">
    <property type="entry name" value="Cryptochrome/photolyase FAD-binding domain"/>
    <property type="match status" value="1"/>
</dbReference>
<feature type="binding site" evidence="8">
    <location>
        <begin position="369"/>
        <end position="371"/>
    </location>
    <ligand>
        <name>FAD</name>
        <dbReference type="ChEBI" id="CHEBI:57692"/>
    </ligand>
</feature>
<feature type="site" description="Electron transfer via tryptophanyl radical" evidence="9">
    <location>
        <position position="303"/>
    </location>
</feature>
<dbReference type="Proteomes" id="UP000241762">
    <property type="component" value="Chromosome"/>
</dbReference>
<dbReference type="AlphaFoldDB" id="A0A2P1P8B4"/>
<feature type="domain" description="Photolyase/cryptochrome alpha/beta" evidence="11">
    <location>
        <begin position="4"/>
        <end position="127"/>
    </location>
</feature>
<evidence type="ECO:0000256" key="5">
    <source>
        <dbReference type="ARBA" id="ARBA00022827"/>
    </source>
</evidence>
<dbReference type="InterPro" id="IPR014729">
    <property type="entry name" value="Rossmann-like_a/b/a_fold"/>
</dbReference>
<reference evidence="12 13" key="1">
    <citation type="submission" date="2018-03" db="EMBL/GenBank/DDBJ databases">
        <title>A gene transfer event suggests a long-term partnership between eustigmatophyte algae and a novel lineage of endosymbiotic bacteria.</title>
        <authorList>
            <person name="Yurchenko T."/>
            <person name="Sevcikova T."/>
            <person name="Pribyl P."/>
            <person name="El Karkouri K."/>
            <person name="Klimes V."/>
            <person name="Amaral R."/>
            <person name="Zbrankova V."/>
            <person name="Kim E."/>
            <person name="Raoult D."/>
            <person name="Santos L.M.A."/>
            <person name="Elias M."/>
        </authorList>
    </citation>
    <scope>NUCLEOTIDE SEQUENCE [LARGE SCALE GENOMIC DNA]</scope>
    <source>
        <strain evidence="12">CCALA 838</strain>
    </source>
</reference>
<dbReference type="RefSeq" id="WP_106874379.1">
    <property type="nucleotide sequence ID" value="NZ_CP027845.1"/>
</dbReference>
<dbReference type="FunFam" id="1.10.579.10:FF:000003">
    <property type="entry name" value="Deoxyribodipyrimidine photo-lyase"/>
    <property type="match status" value="1"/>
</dbReference>
<proteinExistence type="inferred from homology"/>
<keyword evidence="5 8" id="KW-0274">FAD</keyword>
<feature type="binding site" evidence="8">
    <location>
        <position position="220"/>
    </location>
    <ligand>
        <name>FAD</name>
        <dbReference type="ChEBI" id="CHEBI:57692"/>
    </ligand>
</feature>
<evidence type="ECO:0000256" key="1">
    <source>
        <dbReference type="ARBA" id="ARBA00001932"/>
    </source>
</evidence>
<feature type="binding site" evidence="8">
    <location>
        <begin position="232"/>
        <end position="236"/>
    </location>
    <ligand>
        <name>FAD</name>
        <dbReference type="ChEBI" id="CHEBI:57692"/>
    </ligand>
</feature>
<dbReference type="InterPro" id="IPR018394">
    <property type="entry name" value="DNA_photolyase_1_CS_C"/>
</dbReference>
<dbReference type="PROSITE" id="PS51645">
    <property type="entry name" value="PHR_CRY_ALPHA_BETA"/>
    <property type="match status" value="1"/>
</dbReference>
<evidence type="ECO:0000256" key="6">
    <source>
        <dbReference type="ARBA" id="ARBA00022991"/>
    </source>
</evidence>
<comment type="cofactor">
    <cofactor evidence="8">
        <name>FAD</name>
        <dbReference type="ChEBI" id="CHEBI:57692"/>
    </cofactor>
    <text evidence="8">Binds 1 FAD per subunit.</text>
</comment>
<evidence type="ECO:0000256" key="9">
    <source>
        <dbReference type="PIRSR" id="PIRSR602081-2"/>
    </source>
</evidence>
<gene>
    <name evidence="12" type="ORF">phytr_5770</name>
</gene>
<dbReference type="PRINTS" id="PR00147">
    <property type="entry name" value="DNAPHOTLYASE"/>
</dbReference>
<dbReference type="InterPro" id="IPR006050">
    <property type="entry name" value="DNA_photolyase_N"/>
</dbReference>
<dbReference type="PANTHER" id="PTHR11455">
    <property type="entry name" value="CRYPTOCHROME"/>
    <property type="match status" value="1"/>
</dbReference>
<keyword evidence="13" id="KW-1185">Reference proteome</keyword>
<dbReference type="Gene3D" id="1.10.579.10">
    <property type="entry name" value="DNA Cyclobutane Dipyrimidine Photolyase, subunit A, domain 3"/>
    <property type="match status" value="1"/>
</dbReference>
<evidence type="ECO:0000313" key="13">
    <source>
        <dbReference type="Proteomes" id="UP000241762"/>
    </source>
</evidence>
<dbReference type="EC" id="4.1.99.3" evidence="2"/>
<evidence type="ECO:0000256" key="7">
    <source>
        <dbReference type="ARBA" id="ARBA00033999"/>
    </source>
</evidence>
<evidence type="ECO:0000313" key="12">
    <source>
        <dbReference type="EMBL" id="AVP87520.1"/>
    </source>
</evidence>
<comment type="cofactor">
    <cofactor evidence="1">
        <name>(6R)-5,10-methylene-5,6,7,8-tetrahydrofolate</name>
        <dbReference type="ChEBI" id="CHEBI:15636"/>
    </cofactor>
</comment>
<evidence type="ECO:0000256" key="10">
    <source>
        <dbReference type="RuleBase" id="RU004182"/>
    </source>
</evidence>
<keyword evidence="12" id="KW-0456">Lyase</keyword>
<accession>A0A2P1P8B4</accession>
<dbReference type="PROSITE" id="PS00394">
    <property type="entry name" value="DNA_PHOTOLYASES_1_1"/>
    <property type="match status" value="1"/>
</dbReference>
<organism evidence="12 13">
    <name type="scientific">Candidatus Phycorickettsia trachydisci</name>
    <dbReference type="NCBI Taxonomy" id="2115978"/>
    <lineage>
        <taxon>Bacteria</taxon>
        <taxon>Pseudomonadati</taxon>
        <taxon>Pseudomonadota</taxon>
        <taxon>Alphaproteobacteria</taxon>
        <taxon>Rickettsiales</taxon>
        <taxon>Rickettsiaceae</taxon>
        <taxon>Candidatus Phycorickettsia</taxon>
    </lineage>
</organism>
<comment type="catalytic activity">
    <reaction evidence="7">
        <text>cyclobutadipyrimidine (in DNA) = 2 pyrimidine residues (in DNA).</text>
        <dbReference type="EC" id="4.1.99.3"/>
    </reaction>
</comment>
<dbReference type="KEGG" id="ptc:phytr_5770"/>
<evidence type="ECO:0000256" key="4">
    <source>
        <dbReference type="ARBA" id="ARBA00022630"/>
    </source>
</evidence>
<dbReference type="OrthoDB" id="9772484at2"/>
<dbReference type="GO" id="GO:0009416">
    <property type="term" value="P:response to light stimulus"/>
    <property type="evidence" value="ECO:0007669"/>
    <property type="project" value="TreeGrafter"/>
</dbReference>